<keyword evidence="2" id="KW-1185">Reference proteome</keyword>
<feature type="transmembrane region" description="Helical" evidence="1">
    <location>
        <begin position="100"/>
        <end position="122"/>
    </location>
</feature>
<evidence type="ECO:0000313" key="3">
    <source>
        <dbReference type="RefSeq" id="XP_022291397.1"/>
    </source>
</evidence>
<keyword evidence="1" id="KW-0812">Transmembrane</keyword>
<proteinExistence type="predicted"/>
<dbReference type="AlphaFoldDB" id="A0A8B8AIN8"/>
<dbReference type="Proteomes" id="UP000694844">
    <property type="component" value="Chromosome 7"/>
</dbReference>
<dbReference type="RefSeq" id="XP_022291397.1">
    <property type="nucleotide sequence ID" value="XM_022435689.1"/>
</dbReference>
<name>A0A8B8AIN8_CRAVI</name>
<feature type="transmembrane region" description="Helical" evidence="1">
    <location>
        <begin position="7"/>
        <end position="26"/>
    </location>
</feature>
<evidence type="ECO:0000313" key="2">
    <source>
        <dbReference type="Proteomes" id="UP000694844"/>
    </source>
</evidence>
<protein>
    <submittedName>
        <fullName evidence="3">Uncharacterized protein LOC111102812</fullName>
    </submittedName>
</protein>
<evidence type="ECO:0000256" key="1">
    <source>
        <dbReference type="SAM" id="Phobius"/>
    </source>
</evidence>
<sequence length="223" mass="25395">MEGVMMFLVICLFNAWNAILPIGLLLKTAVADCREGYIGVNCSVGCRYPSYGKQCQYACNCSKEDCNRFTGCVMREMLENAGSLNKTERQENEPGDSTPLIWITLVGIVCGVFTTIVGRYLCTKYVGCIQNRNEMTEPSKAKHVEKLLCRNILCPKVTNENTDHDEEIIELRFDGEVGRGENRYAEEAFLDDMEYVDPLAYKREKIFQNRESQHLYAPLDKIN</sequence>
<dbReference type="Gene3D" id="2.170.300.10">
    <property type="entry name" value="Tie2 ligand-binding domain superfamily"/>
    <property type="match status" value="1"/>
</dbReference>
<dbReference type="KEGG" id="cvn:111102812"/>
<reference evidence="3" key="1">
    <citation type="submission" date="2025-08" db="UniProtKB">
        <authorList>
            <consortium name="RefSeq"/>
        </authorList>
    </citation>
    <scope>IDENTIFICATION</scope>
    <source>
        <tissue evidence="3">Whole sample</tissue>
    </source>
</reference>
<dbReference type="GeneID" id="111102812"/>
<organism evidence="2 3">
    <name type="scientific">Crassostrea virginica</name>
    <name type="common">Eastern oyster</name>
    <dbReference type="NCBI Taxonomy" id="6565"/>
    <lineage>
        <taxon>Eukaryota</taxon>
        <taxon>Metazoa</taxon>
        <taxon>Spiralia</taxon>
        <taxon>Lophotrochozoa</taxon>
        <taxon>Mollusca</taxon>
        <taxon>Bivalvia</taxon>
        <taxon>Autobranchia</taxon>
        <taxon>Pteriomorphia</taxon>
        <taxon>Ostreida</taxon>
        <taxon>Ostreoidea</taxon>
        <taxon>Ostreidae</taxon>
        <taxon>Crassostrea</taxon>
    </lineage>
</organism>
<gene>
    <name evidence="3" type="primary">LOC111102812</name>
</gene>
<keyword evidence="1" id="KW-1133">Transmembrane helix</keyword>
<keyword evidence="1" id="KW-0472">Membrane</keyword>
<accession>A0A8B8AIN8</accession>